<sequence length="141" mass="14663">MHAFRTGATTYEPGERKPDGTVSTGTRVGKSAGGSAKGGAKDQNARKVPCNFPQALGFATWHHEPCSGHHASTVTKKLKGTASFNIKCPRTGGCDVLSRVGDISNVVEYPTLKMAQDALERDRSACSKCAAAKAKAAAGLS</sequence>
<dbReference type="EMBL" id="PGGS01000010">
    <property type="protein sequence ID" value="PNH12340.1"/>
    <property type="molecule type" value="Genomic_DNA"/>
</dbReference>
<dbReference type="AlphaFoldDB" id="A0A2J8AIJ3"/>
<evidence type="ECO:0000313" key="3">
    <source>
        <dbReference type="Proteomes" id="UP000236333"/>
    </source>
</evidence>
<accession>A0A2J8AIJ3</accession>
<comment type="caution">
    <text evidence="2">The sequence shown here is derived from an EMBL/GenBank/DDBJ whole genome shotgun (WGS) entry which is preliminary data.</text>
</comment>
<gene>
    <name evidence="2" type="ORF">TSOC_000753</name>
</gene>
<keyword evidence="3" id="KW-1185">Reference proteome</keyword>
<dbReference type="Proteomes" id="UP000236333">
    <property type="component" value="Unassembled WGS sequence"/>
</dbReference>
<organism evidence="2 3">
    <name type="scientific">Tetrabaena socialis</name>
    <dbReference type="NCBI Taxonomy" id="47790"/>
    <lineage>
        <taxon>Eukaryota</taxon>
        <taxon>Viridiplantae</taxon>
        <taxon>Chlorophyta</taxon>
        <taxon>core chlorophytes</taxon>
        <taxon>Chlorophyceae</taxon>
        <taxon>CS clade</taxon>
        <taxon>Chlamydomonadales</taxon>
        <taxon>Tetrabaenaceae</taxon>
        <taxon>Tetrabaena</taxon>
    </lineage>
</organism>
<name>A0A2J8AIJ3_9CHLO</name>
<reference evidence="2 3" key="1">
    <citation type="journal article" date="2017" name="Mol. Biol. Evol.">
        <title>The 4-celled Tetrabaena socialis nuclear genome reveals the essential components for genetic control of cell number at the origin of multicellularity in the volvocine lineage.</title>
        <authorList>
            <person name="Featherston J."/>
            <person name="Arakaki Y."/>
            <person name="Hanschen E.R."/>
            <person name="Ferris P.J."/>
            <person name="Michod R.E."/>
            <person name="Olson B.J.S.C."/>
            <person name="Nozaki H."/>
            <person name="Durand P.M."/>
        </authorList>
    </citation>
    <scope>NUCLEOTIDE SEQUENCE [LARGE SCALE GENOMIC DNA]</scope>
    <source>
        <strain evidence="2 3">NIES-571</strain>
    </source>
</reference>
<feature type="region of interest" description="Disordered" evidence="1">
    <location>
        <begin position="1"/>
        <end position="46"/>
    </location>
</feature>
<evidence type="ECO:0000256" key="1">
    <source>
        <dbReference type="SAM" id="MobiDB-lite"/>
    </source>
</evidence>
<evidence type="ECO:0000313" key="2">
    <source>
        <dbReference type="EMBL" id="PNH12340.1"/>
    </source>
</evidence>
<proteinExistence type="predicted"/>
<protein>
    <submittedName>
        <fullName evidence="2">Uncharacterized protein</fullName>
    </submittedName>
</protein>